<name>A0ABQ5YKV7_9NEIS</name>
<dbReference type="RefSeq" id="WP_284196990.1">
    <property type="nucleotide sequence ID" value="NZ_BSOG01000003.1"/>
</dbReference>
<gene>
    <name evidence="2" type="ORF">GCM10007907_26810</name>
</gene>
<dbReference type="Pfam" id="PF09842">
    <property type="entry name" value="DUF2069"/>
    <property type="match status" value="1"/>
</dbReference>
<keyword evidence="3" id="KW-1185">Reference proteome</keyword>
<protein>
    <submittedName>
        <fullName evidence="2">Membrane protein</fullName>
    </submittedName>
</protein>
<keyword evidence="1" id="KW-1133">Transmembrane helix</keyword>
<dbReference type="InterPro" id="IPR018643">
    <property type="entry name" value="DUF2069_membrane"/>
</dbReference>
<comment type="caution">
    <text evidence="2">The sequence shown here is derived from an EMBL/GenBank/DDBJ whole genome shotgun (WGS) entry which is preliminary data.</text>
</comment>
<proteinExistence type="predicted"/>
<feature type="transmembrane region" description="Helical" evidence="1">
    <location>
        <begin position="61"/>
        <end position="80"/>
    </location>
</feature>
<dbReference type="Proteomes" id="UP001156706">
    <property type="component" value="Unassembled WGS sequence"/>
</dbReference>
<keyword evidence="1" id="KW-0812">Transmembrane</keyword>
<keyword evidence="1" id="KW-0472">Membrane</keyword>
<feature type="transmembrane region" description="Helical" evidence="1">
    <location>
        <begin position="86"/>
        <end position="108"/>
    </location>
</feature>
<evidence type="ECO:0000256" key="1">
    <source>
        <dbReference type="SAM" id="Phobius"/>
    </source>
</evidence>
<organism evidence="2 3">
    <name type="scientific">Chitinimonas prasina</name>
    <dbReference type="NCBI Taxonomy" id="1434937"/>
    <lineage>
        <taxon>Bacteria</taxon>
        <taxon>Pseudomonadati</taxon>
        <taxon>Pseudomonadota</taxon>
        <taxon>Betaproteobacteria</taxon>
        <taxon>Neisseriales</taxon>
        <taxon>Chitinibacteraceae</taxon>
        <taxon>Chitinimonas</taxon>
    </lineage>
</organism>
<evidence type="ECO:0000313" key="3">
    <source>
        <dbReference type="Proteomes" id="UP001156706"/>
    </source>
</evidence>
<feature type="transmembrane region" description="Helical" evidence="1">
    <location>
        <begin position="12"/>
        <end position="31"/>
    </location>
</feature>
<accession>A0ABQ5YKV7</accession>
<dbReference type="EMBL" id="BSOG01000003">
    <property type="protein sequence ID" value="GLR13891.1"/>
    <property type="molecule type" value="Genomic_DNA"/>
</dbReference>
<evidence type="ECO:0000313" key="2">
    <source>
        <dbReference type="EMBL" id="GLR13891.1"/>
    </source>
</evidence>
<sequence>MNPWIRLSRNGTLAGMLALFILCIVWEAWLAPLRPGSLLWIKALPLLLPLPGVLRGKRYTYQWLSMYVLAWFIEGVMRSWGDRGTMQYLALVETFLSVWVFCCTVVYARLTRPAPQ</sequence>
<reference evidence="3" key="1">
    <citation type="journal article" date="2019" name="Int. J. Syst. Evol. Microbiol.">
        <title>The Global Catalogue of Microorganisms (GCM) 10K type strain sequencing project: providing services to taxonomists for standard genome sequencing and annotation.</title>
        <authorList>
            <consortium name="The Broad Institute Genomics Platform"/>
            <consortium name="The Broad Institute Genome Sequencing Center for Infectious Disease"/>
            <person name="Wu L."/>
            <person name="Ma J."/>
        </authorList>
    </citation>
    <scope>NUCLEOTIDE SEQUENCE [LARGE SCALE GENOMIC DNA]</scope>
    <source>
        <strain evidence="3">NBRC 110044</strain>
    </source>
</reference>